<dbReference type="EMBL" id="JARBHB010000012">
    <property type="protein sequence ID" value="KAJ8871988.1"/>
    <property type="molecule type" value="Genomic_DNA"/>
</dbReference>
<organism evidence="1 2">
    <name type="scientific">Dryococelus australis</name>
    <dbReference type="NCBI Taxonomy" id="614101"/>
    <lineage>
        <taxon>Eukaryota</taxon>
        <taxon>Metazoa</taxon>
        <taxon>Ecdysozoa</taxon>
        <taxon>Arthropoda</taxon>
        <taxon>Hexapoda</taxon>
        <taxon>Insecta</taxon>
        <taxon>Pterygota</taxon>
        <taxon>Neoptera</taxon>
        <taxon>Polyneoptera</taxon>
        <taxon>Phasmatodea</taxon>
        <taxon>Verophasmatodea</taxon>
        <taxon>Anareolatae</taxon>
        <taxon>Phasmatidae</taxon>
        <taxon>Eurycanthinae</taxon>
        <taxon>Dryococelus</taxon>
    </lineage>
</organism>
<dbReference type="Proteomes" id="UP001159363">
    <property type="component" value="Chromosome 11"/>
</dbReference>
<accession>A0ABQ9GJ02</accession>
<keyword evidence="2" id="KW-1185">Reference proteome</keyword>
<sequence>MGLSTISLLVMGTLVFIQESSRKFRTEGKSSNQLNVELLFN</sequence>
<gene>
    <name evidence="1" type="ORF">PR048_028328</name>
</gene>
<proteinExistence type="predicted"/>
<comment type="caution">
    <text evidence="1">The sequence shown here is derived from an EMBL/GenBank/DDBJ whole genome shotgun (WGS) entry which is preliminary data.</text>
</comment>
<reference evidence="1 2" key="1">
    <citation type="submission" date="2023-02" db="EMBL/GenBank/DDBJ databases">
        <title>LHISI_Scaffold_Assembly.</title>
        <authorList>
            <person name="Stuart O.P."/>
            <person name="Cleave R."/>
            <person name="Magrath M.J.L."/>
            <person name="Mikheyev A.S."/>
        </authorList>
    </citation>
    <scope>NUCLEOTIDE SEQUENCE [LARGE SCALE GENOMIC DNA]</scope>
    <source>
        <strain evidence="1">Daus_M_001</strain>
        <tissue evidence="1">Leg muscle</tissue>
    </source>
</reference>
<protein>
    <submittedName>
        <fullName evidence="1">Uncharacterized protein</fullName>
    </submittedName>
</protein>
<evidence type="ECO:0000313" key="1">
    <source>
        <dbReference type="EMBL" id="KAJ8871988.1"/>
    </source>
</evidence>
<evidence type="ECO:0000313" key="2">
    <source>
        <dbReference type="Proteomes" id="UP001159363"/>
    </source>
</evidence>
<name>A0ABQ9GJ02_9NEOP</name>